<evidence type="ECO:0000313" key="3">
    <source>
        <dbReference type="Proteomes" id="UP001204833"/>
    </source>
</evidence>
<comment type="caution">
    <text evidence="2">The sequence shown here is derived from an EMBL/GenBank/DDBJ whole genome shotgun (WGS) entry which is preliminary data.</text>
</comment>
<dbReference type="GeneID" id="76149826"/>
<evidence type="ECO:0000313" key="2">
    <source>
        <dbReference type="EMBL" id="KAI5961344.1"/>
    </source>
</evidence>
<feature type="compositionally biased region" description="Basic and acidic residues" evidence="1">
    <location>
        <begin position="15"/>
        <end position="38"/>
    </location>
</feature>
<dbReference type="EMBL" id="JAIHNG010000077">
    <property type="protein sequence ID" value="KAI5961344.1"/>
    <property type="molecule type" value="Genomic_DNA"/>
</dbReference>
<dbReference type="RefSeq" id="XP_051609741.1">
    <property type="nucleotide sequence ID" value="XM_051751007.1"/>
</dbReference>
<dbReference type="AlphaFoldDB" id="A0AAD5BGL4"/>
<evidence type="ECO:0000256" key="1">
    <source>
        <dbReference type="SAM" id="MobiDB-lite"/>
    </source>
</evidence>
<keyword evidence="3" id="KW-1185">Reference proteome</keyword>
<proteinExistence type="predicted"/>
<protein>
    <submittedName>
        <fullName evidence="2">Uncharacterized protein</fullName>
    </submittedName>
</protein>
<reference evidence="2 3" key="1">
    <citation type="journal article" date="2022" name="DNA Res.">
        <title>Genome analysis of five recently described species of the CUG-Ser clade uncovers Candida theae as a new hybrid lineage with pathogenic potential in the Candida parapsilosis species complex.</title>
        <authorList>
            <person name="Mixao V."/>
            <person name="Del Olmo V."/>
            <person name="Hegedusova E."/>
            <person name="Saus E."/>
            <person name="Pryszcz L."/>
            <person name="Cillingova A."/>
            <person name="Nosek J."/>
            <person name="Gabaldon T."/>
        </authorList>
    </citation>
    <scope>NUCLEOTIDE SEQUENCE [LARGE SCALE GENOMIC DNA]</scope>
    <source>
        <strain evidence="2 3">CBS 12239</strain>
    </source>
</reference>
<feature type="region of interest" description="Disordered" evidence="1">
    <location>
        <begin position="15"/>
        <end position="145"/>
    </location>
</feature>
<feature type="compositionally biased region" description="Basic and acidic residues" evidence="1">
    <location>
        <begin position="90"/>
        <end position="113"/>
    </location>
</feature>
<organism evidence="2 3">
    <name type="scientific">Candida theae</name>
    <dbReference type="NCBI Taxonomy" id="1198502"/>
    <lineage>
        <taxon>Eukaryota</taxon>
        <taxon>Fungi</taxon>
        <taxon>Dikarya</taxon>
        <taxon>Ascomycota</taxon>
        <taxon>Saccharomycotina</taxon>
        <taxon>Pichiomycetes</taxon>
        <taxon>Debaryomycetaceae</taxon>
        <taxon>Candida/Lodderomyces clade</taxon>
        <taxon>Candida</taxon>
    </lineage>
</organism>
<name>A0AAD5BGL4_9ASCO</name>
<sequence>MSIKNLNIIQNIKEKEQAKERQKREAYEAEVQKRREEENQNAIPVHSNDSRRISDDEASTVVGAGSIAKGKEGVESHHQHKHFSPYGKTGDPEKDAKRAAEYEARKAKREAKDKKRGFKKVAGDISWPVWGEPPTSTHSPVSPALPTQHFMQLGTLKSSIPNRITSI</sequence>
<gene>
    <name evidence="2" type="ORF">KGF57_001767</name>
</gene>
<dbReference type="Proteomes" id="UP001204833">
    <property type="component" value="Unassembled WGS sequence"/>
</dbReference>
<accession>A0AAD5BGL4</accession>